<accession>G0NGF1</accession>
<evidence type="ECO:0000313" key="1">
    <source>
        <dbReference type="EMBL" id="EGT59960.1"/>
    </source>
</evidence>
<proteinExistence type="predicted"/>
<sequence length="122" mass="13541">MFEKRVEVLERYQRSGLEELPCQMKILEKAYTDKNTCTHTMSNTSCNSQTRLQRSSVSAKTTSTGTISSIWDSRAESKLVVQTRSSPPEPFNGLQKTDSCRVSPVCEAISPIQAGHDQGKKG</sequence>
<gene>
    <name evidence="1" type="ORF">CAEBREN_13134</name>
</gene>
<dbReference type="AlphaFoldDB" id="G0NGF1"/>
<dbReference type="InParanoid" id="G0NGF1"/>
<evidence type="ECO:0000313" key="2">
    <source>
        <dbReference type="Proteomes" id="UP000008068"/>
    </source>
</evidence>
<keyword evidence="2" id="KW-1185">Reference proteome</keyword>
<name>G0NGF1_CAEBE</name>
<dbReference type="Proteomes" id="UP000008068">
    <property type="component" value="Unassembled WGS sequence"/>
</dbReference>
<reference evidence="2" key="1">
    <citation type="submission" date="2011-07" db="EMBL/GenBank/DDBJ databases">
        <authorList>
            <consortium name="Caenorhabditis brenneri Sequencing and Analysis Consortium"/>
            <person name="Wilson R.K."/>
        </authorList>
    </citation>
    <scope>NUCLEOTIDE SEQUENCE [LARGE SCALE GENOMIC DNA]</scope>
    <source>
        <strain evidence="2">PB2801</strain>
    </source>
</reference>
<dbReference type="HOGENOM" id="CLU_2028762_0_0_1"/>
<protein>
    <submittedName>
        <fullName evidence="1">Uncharacterized protein</fullName>
    </submittedName>
</protein>
<organism evidence="2">
    <name type="scientific">Caenorhabditis brenneri</name>
    <name type="common">Nematode worm</name>
    <dbReference type="NCBI Taxonomy" id="135651"/>
    <lineage>
        <taxon>Eukaryota</taxon>
        <taxon>Metazoa</taxon>
        <taxon>Ecdysozoa</taxon>
        <taxon>Nematoda</taxon>
        <taxon>Chromadorea</taxon>
        <taxon>Rhabditida</taxon>
        <taxon>Rhabditina</taxon>
        <taxon>Rhabditomorpha</taxon>
        <taxon>Rhabditoidea</taxon>
        <taxon>Rhabditidae</taxon>
        <taxon>Peloderinae</taxon>
        <taxon>Caenorhabditis</taxon>
    </lineage>
</organism>
<dbReference type="EMBL" id="GL379879">
    <property type="protein sequence ID" value="EGT59960.1"/>
    <property type="molecule type" value="Genomic_DNA"/>
</dbReference>